<protein>
    <recommendedName>
        <fullName evidence="1">HTH cro/C1-type domain-containing protein</fullName>
    </recommendedName>
</protein>
<evidence type="ECO:0000313" key="3">
    <source>
        <dbReference type="Proteomes" id="UP000587800"/>
    </source>
</evidence>
<dbReference type="PANTHER" id="PTHR28037:SF1">
    <property type="entry name" value="ALCOHOL O-ACETYLTRANSFERASE 1-RELATED"/>
    <property type="match status" value="1"/>
</dbReference>
<dbReference type="PROSITE" id="PS50943">
    <property type="entry name" value="HTH_CROC1"/>
    <property type="match status" value="1"/>
</dbReference>
<dbReference type="Proteomes" id="UP000587800">
    <property type="component" value="Unassembled WGS sequence"/>
</dbReference>
<reference evidence="2 3" key="1">
    <citation type="submission" date="2020-03" db="EMBL/GenBank/DDBJ databases">
        <title>Soil Listeria distribution.</title>
        <authorList>
            <person name="Liao J."/>
            <person name="Wiedmann M."/>
        </authorList>
    </citation>
    <scope>NUCLEOTIDE SEQUENCE [LARGE SCALE GENOMIC DNA]</scope>
    <source>
        <strain evidence="2 3">FSL L7-1515</strain>
    </source>
</reference>
<dbReference type="EMBL" id="JAASUB010000018">
    <property type="protein sequence ID" value="MBC1510962.1"/>
    <property type="molecule type" value="Genomic_DNA"/>
</dbReference>
<sequence>MQLNHEQEKSYIKLDNTSIIHLASKNKKWINLFRLSVSLKDPVDPKILQLALNKTVKRFPTVAARIHKGAFWYYQLAVNNPPKVIPDQNALLCYMSDEELEQCAFRVLYAPKAIHVEIFHALTDGRGGEVFLKSLLAEYLTMKHHISIPAVDGILERTEAANEAEFTDKYLEVADSSPQKLPKEKHKKIYQFREEAGGALQLTTIKLSVKELKKLAKKLGVSLTVLIAAFVSEAILANQKEDKNQKDRLIKLFLPIDLRNFYPSQTLRNFVLYAKPEIDPKETNLHLTKIAHAIQQQLTEKLSEKRLRARITHNVRLEQNPIIKRIPLFIKRYLMKFFFSFSEKTTCLTLSNLGEMKVPEEMARYVECFDFILSPRSKTPYNIGVCSFDGELRINISRNAQSPLLENALFTLFTAQEIAFEVEKQ</sequence>
<comment type="caution">
    <text evidence="2">The sequence shown here is derived from an EMBL/GenBank/DDBJ whole genome shotgun (WGS) entry which is preliminary data.</text>
</comment>
<dbReference type="Gene3D" id="3.30.559.10">
    <property type="entry name" value="Chloramphenicol acetyltransferase-like domain"/>
    <property type="match status" value="1"/>
</dbReference>
<dbReference type="InterPro" id="IPR052058">
    <property type="entry name" value="Alcohol_O-acetyltransferase"/>
</dbReference>
<keyword evidence="3" id="KW-1185">Reference proteome</keyword>
<dbReference type="InterPro" id="IPR001387">
    <property type="entry name" value="Cro/C1-type_HTH"/>
</dbReference>
<feature type="domain" description="HTH cro/C1-type" evidence="1">
    <location>
        <begin position="206"/>
        <end position="226"/>
    </location>
</feature>
<name>A0ABR6SZD9_9LIST</name>
<dbReference type="Gene3D" id="3.30.559.30">
    <property type="entry name" value="Nonribosomal peptide synthetase, condensation domain"/>
    <property type="match status" value="1"/>
</dbReference>
<dbReference type="InterPro" id="IPR023213">
    <property type="entry name" value="CAT-like_dom_sf"/>
</dbReference>
<dbReference type="RefSeq" id="WP_185347982.1">
    <property type="nucleotide sequence ID" value="NZ_JAASTU010000019.1"/>
</dbReference>
<evidence type="ECO:0000259" key="1">
    <source>
        <dbReference type="PROSITE" id="PS50943"/>
    </source>
</evidence>
<gene>
    <name evidence="2" type="ORF">HCJ59_13815</name>
</gene>
<organism evidence="2 3">
    <name type="scientific">Listeria immobilis</name>
    <dbReference type="NCBI Taxonomy" id="2713502"/>
    <lineage>
        <taxon>Bacteria</taxon>
        <taxon>Bacillati</taxon>
        <taxon>Bacillota</taxon>
        <taxon>Bacilli</taxon>
        <taxon>Bacillales</taxon>
        <taxon>Listeriaceae</taxon>
        <taxon>Listeria</taxon>
    </lineage>
</organism>
<evidence type="ECO:0000313" key="2">
    <source>
        <dbReference type="EMBL" id="MBC1510962.1"/>
    </source>
</evidence>
<proteinExistence type="predicted"/>
<accession>A0ABR6SZD9</accession>
<dbReference type="PANTHER" id="PTHR28037">
    <property type="entry name" value="ALCOHOL O-ACETYLTRANSFERASE 1-RELATED"/>
    <property type="match status" value="1"/>
</dbReference>